<evidence type="ECO:0000313" key="2">
    <source>
        <dbReference type="EMBL" id="KAK7084985.1"/>
    </source>
</evidence>
<dbReference type="GO" id="GO:0031146">
    <property type="term" value="P:SCF-dependent proteasomal ubiquitin-dependent protein catabolic process"/>
    <property type="evidence" value="ECO:0007669"/>
    <property type="project" value="TreeGrafter"/>
</dbReference>
<dbReference type="InterPro" id="IPR032675">
    <property type="entry name" value="LRR_dom_sf"/>
</dbReference>
<sequence length="634" mass="72854">MAWNCPCTLQDLVAKVLAKSVIYETESRIQAVISSVPPEVLIARATVYILKSRFTRSTCYEDEDSLDEEECGKDGNEGSSQSPDESDMLTMTAALVKDTLDNVRRWWSTIPKNNGGPRETLEEAFDHYTDVHPREDHDFSRHLTYLLLKLVLLESVFVDRDYGDKDKRCVIPFAWESWVETFISSLAPFENIHELKVYGGMYPNILSEILKGTPNLKSLFISHINITDEILMAASRSCPKLEKLYLLHNFPWQVISMRAFCAAFFKCASKNELVSGYRAGRVRNIRKSFSCLREVELAYGDINVARDFHRLLLFYYNELRTMNCEWKVNVFDDNYAAHSREVLIPVTIKGVKLSLSNVFLECGTIYTMGLEQLHKFAWNCPDVTSLILDCTSSSTPRVSEAEGRHILELVLEWHKLENLHINVNAEHELTIAYLLPTLKTKGPLLRSLTLEAATTSQKLDVGTLSFFLEQCPNLSNLNIRVWKQSMLQTSDKKNKINIPVCQELRELSFHEDGPGDTETIQEEERHRDTWVGFLGALIDASPQLYALSISICRELSSVLDKLSCDVQVLHVHVKSCYEWNPSTEQLRKLVSRLPNLQHLYLEEVRGKTFWKIKHYYRHTGLKVHWGNLHGWPRT</sequence>
<dbReference type="Proteomes" id="UP001381693">
    <property type="component" value="Unassembled WGS sequence"/>
</dbReference>
<dbReference type="SUPFAM" id="SSF52047">
    <property type="entry name" value="RNI-like"/>
    <property type="match status" value="1"/>
</dbReference>
<keyword evidence="3" id="KW-1185">Reference proteome</keyword>
<organism evidence="2 3">
    <name type="scientific">Halocaridina rubra</name>
    <name type="common">Hawaiian red shrimp</name>
    <dbReference type="NCBI Taxonomy" id="373956"/>
    <lineage>
        <taxon>Eukaryota</taxon>
        <taxon>Metazoa</taxon>
        <taxon>Ecdysozoa</taxon>
        <taxon>Arthropoda</taxon>
        <taxon>Crustacea</taxon>
        <taxon>Multicrustacea</taxon>
        <taxon>Malacostraca</taxon>
        <taxon>Eumalacostraca</taxon>
        <taxon>Eucarida</taxon>
        <taxon>Decapoda</taxon>
        <taxon>Pleocyemata</taxon>
        <taxon>Caridea</taxon>
        <taxon>Atyoidea</taxon>
        <taxon>Atyidae</taxon>
        <taxon>Halocaridina</taxon>
    </lineage>
</organism>
<evidence type="ECO:0000256" key="1">
    <source>
        <dbReference type="SAM" id="MobiDB-lite"/>
    </source>
</evidence>
<dbReference type="EMBL" id="JAXCGZ010001928">
    <property type="protein sequence ID" value="KAK7084985.1"/>
    <property type="molecule type" value="Genomic_DNA"/>
</dbReference>
<proteinExistence type="predicted"/>
<comment type="caution">
    <text evidence="2">The sequence shown here is derived from an EMBL/GenBank/DDBJ whole genome shotgun (WGS) entry which is preliminary data.</text>
</comment>
<dbReference type="PANTHER" id="PTHR13318">
    <property type="entry name" value="PARTNER OF PAIRED, ISOFORM B-RELATED"/>
    <property type="match status" value="1"/>
</dbReference>
<feature type="region of interest" description="Disordered" evidence="1">
    <location>
        <begin position="65"/>
        <end position="87"/>
    </location>
</feature>
<protein>
    <submittedName>
        <fullName evidence="2">Uncharacterized protein</fullName>
    </submittedName>
</protein>
<evidence type="ECO:0000313" key="3">
    <source>
        <dbReference type="Proteomes" id="UP001381693"/>
    </source>
</evidence>
<reference evidence="2 3" key="1">
    <citation type="submission" date="2023-11" db="EMBL/GenBank/DDBJ databases">
        <title>Halocaridina rubra genome assembly.</title>
        <authorList>
            <person name="Smith C."/>
        </authorList>
    </citation>
    <scope>NUCLEOTIDE SEQUENCE [LARGE SCALE GENOMIC DNA]</scope>
    <source>
        <strain evidence="2">EP-1</strain>
        <tissue evidence="2">Whole</tissue>
    </source>
</reference>
<name>A0AAN9AF89_HALRR</name>
<accession>A0AAN9AF89</accession>
<dbReference type="Gene3D" id="3.80.10.10">
    <property type="entry name" value="Ribonuclease Inhibitor"/>
    <property type="match status" value="1"/>
</dbReference>
<dbReference type="GO" id="GO:0019005">
    <property type="term" value="C:SCF ubiquitin ligase complex"/>
    <property type="evidence" value="ECO:0007669"/>
    <property type="project" value="TreeGrafter"/>
</dbReference>
<dbReference type="PANTHER" id="PTHR13318:SF95">
    <property type="entry name" value="F-BOX PROTEIN YLR352W"/>
    <property type="match status" value="1"/>
</dbReference>
<dbReference type="AlphaFoldDB" id="A0AAN9AF89"/>
<gene>
    <name evidence="2" type="ORF">SK128_001573</name>
</gene>